<sequence length="453" mass="49353">MTLSPELTALRDEAMRVSCLSWAIQKRWGLTDAGPERTGPCPKCGSAGHSKGTGPVDRFSINIARNIFNCRRCGIAGSGVIDLVMQTQDVVFIEACEIITGHAADAPIDEAKAEENRRALEAEERRRAAAAERYRERARAAGNAIWREGQWIDFSVRSIARDYLEIVRAIDLGQVAERFPVLRFHPELPWTEAFTDERGNTGWRTLHIGPALMAAVQLPDGRFGAVHMTWIDLSQPKGKLVLPPDDKGEARPSKKVRGTKKGGAIRLYTPAGTGSRDGDPEAVGRAGALATDRTERGARRIVMGEGLESTGTPLCHAFEPDTAYWAGVDLGNMGGLALKLDGRTIHDQPDMEDRPFLPPDWCEELVYLGEGDDAEVHSEEKCIRGLRRAKRIREAARAQRPELPPLSIVYVPPGEPGKDMNDIAMDELGALSSPGALSDRPADGLSPDSGGLE</sequence>
<dbReference type="Pfam" id="PF23639">
    <property type="entry name" value="DUF7146"/>
    <property type="match status" value="1"/>
</dbReference>
<dbReference type="GO" id="GO:0008270">
    <property type="term" value="F:zinc ion binding"/>
    <property type="evidence" value="ECO:0007669"/>
    <property type="project" value="InterPro"/>
</dbReference>
<accession>A0A933L1K9</accession>
<reference evidence="3" key="1">
    <citation type="submission" date="2020-07" db="EMBL/GenBank/DDBJ databases">
        <title>Huge and variable diversity of episymbiotic CPR bacteria and DPANN archaea in groundwater ecosystems.</title>
        <authorList>
            <person name="He C.Y."/>
            <person name="Keren R."/>
            <person name="Whittaker M."/>
            <person name="Farag I.F."/>
            <person name="Doudna J."/>
            <person name="Cate J.H.D."/>
            <person name="Banfield J.F."/>
        </authorList>
    </citation>
    <scope>NUCLEOTIDE SEQUENCE</scope>
    <source>
        <strain evidence="3">NC_groundwater_1586_Pr3_B-0.1um_66_15</strain>
    </source>
</reference>
<evidence type="ECO:0000256" key="1">
    <source>
        <dbReference type="SAM" id="MobiDB-lite"/>
    </source>
</evidence>
<dbReference type="SUPFAM" id="SSF57783">
    <property type="entry name" value="Zinc beta-ribbon"/>
    <property type="match status" value="1"/>
</dbReference>
<proteinExistence type="predicted"/>
<dbReference type="GO" id="GO:0003677">
    <property type="term" value="F:DNA binding"/>
    <property type="evidence" value="ECO:0007669"/>
    <property type="project" value="InterPro"/>
</dbReference>
<dbReference type="AlphaFoldDB" id="A0A933L1K9"/>
<gene>
    <name evidence="3" type="ORF">HY834_08985</name>
</gene>
<comment type="caution">
    <text evidence="3">The sequence shown here is derived from an EMBL/GenBank/DDBJ whole genome shotgun (WGS) entry which is preliminary data.</text>
</comment>
<evidence type="ECO:0000259" key="2">
    <source>
        <dbReference type="Pfam" id="PF23639"/>
    </source>
</evidence>
<feature type="domain" description="DUF7146" evidence="2">
    <location>
        <begin position="137"/>
        <end position="267"/>
    </location>
</feature>
<evidence type="ECO:0000313" key="4">
    <source>
        <dbReference type="Proteomes" id="UP000782610"/>
    </source>
</evidence>
<dbReference type="InterPro" id="IPR036977">
    <property type="entry name" value="DNA_primase_Znf_CHC2"/>
</dbReference>
<name>A0A933L1K9_9HYPH</name>
<organism evidence="3 4">
    <name type="scientific">Devosia nanyangense</name>
    <dbReference type="NCBI Taxonomy" id="1228055"/>
    <lineage>
        <taxon>Bacteria</taxon>
        <taxon>Pseudomonadati</taxon>
        <taxon>Pseudomonadota</taxon>
        <taxon>Alphaproteobacteria</taxon>
        <taxon>Hyphomicrobiales</taxon>
        <taxon>Devosiaceae</taxon>
        <taxon>Devosia</taxon>
    </lineage>
</organism>
<feature type="region of interest" description="Disordered" evidence="1">
    <location>
        <begin position="412"/>
        <end position="453"/>
    </location>
</feature>
<dbReference type="Proteomes" id="UP000782610">
    <property type="component" value="Unassembled WGS sequence"/>
</dbReference>
<dbReference type="EMBL" id="JACRAF010000025">
    <property type="protein sequence ID" value="MBI4921871.1"/>
    <property type="molecule type" value="Genomic_DNA"/>
</dbReference>
<evidence type="ECO:0000313" key="3">
    <source>
        <dbReference type="EMBL" id="MBI4921871.1"/>
    </source>
</evidence>
<dbReference type="Gene3D" id="3.90.580.10">
    <property type="entry name" value="Zinc finger, CHC2-type domain"/>
    <property type="match status" value="1"/>
</dbReference>
<dbReference type="GO" id="GO:0006260">
    <property type="term" value="P:DNA replication"/>
    <property type="evidence" value="ECO:0007669"/>
    <property type="project" value="InterPro"/>
</dbReference>
<protein>
    <recommendedName>
        <fullName evidence="2">DUF7146 domain-containing protein</fullName>
    </recommendedName>
</protein>
<feature type="region of interest" description="Disordered" evidence="1">
    <location>
        <begin position="241"/>
        <end position="282"/>
    </location>
</feature>
<dbReference type="InterPro" id="IPR055570">
    <property type="entry name" value="DUF7146"/>
</dbReference>